<evidence type="ECO:0000313" key="3">
    <source>
        <dbReference type="Proteomes" id="UP000319613"/>
    </source>
</evidence>
<reference evidence="2 3" key="1">
    <citation type="submission" date="2017-07" db="EMBL/GenBank/DDBJ databases">
        <title>Mechanisms for carbon and nitrogen cycling indicate functional differentiation within the Candidate Phyla Radiation.</title>
        <authorList>
            <person name="Danczak R.E."/>
            <person name="Johnston M.D."/>
            <person name="Kenah C."/>
            <person name="Slattery M."/>
            <person name="Wrighton K.C."/>
            <person name="Wilkins M.J."/>
        </authorList>
    </citation>
    <scope>NUCLEOTIDE SEQUENCE [LARGE SCALE GENOMIC DNA]</scope>
    <source>
        <strain evidence="2">Gr01-1014_77</strain>
    </source>
</reference>
<comment type="caution">
    <text evidence="2">The sequence shown here is derived from an EMBL/GenBank/DDBJ whole genome shotgun (WGS) entry which is preliminary data.</text>
</comment>
<name>A0A554JA26_9BACT</name>
<dbReference type="AlphaFoldDB" id="A0A554JA26"/>
<dbReference type="EMBL" id="VMFF01000060">
    <property type="protein sequence ID" value="TSC65203.1"/>
    <property type="molecule type" value="Genomic_DNA"/>
</dbReference>
<accession>A0A554JA26</accession>
<dbReference type="Pfam" id="PF11638">
    <property type="entry name" value="DnaA_N"/>
    <property type="match status" value="1"/>
</dbReference>
<evidence type="ECO:0000313" key="2">
    <source>
        <dbReference type="EMBL" id="TSC65203.1"/>
    </source>
</evidence>
<gene>
    <name evidence="2" type="ORF">G01um101477_571</name>
</gene>
<proteinExistence type="predicted"/>
<organism evidence="2 3">
    <name type="scientific">Candidatus Doudnabacteria bacterium Gr01-1014_77</name>
    <dbReference type="NCBI Taxonomy" id="2017133"/>
    <lineage>
        <taxon>Bacteria</taxon>
        <taxon>Candidatus Doudnaibacteriota</taxon>
    </lineage>
</organism>
<dbReference type="InterPro" id="IPR038454">
    <property type="entry name" value="DnaA_N_sf"/>
</dbReference>
<evidence type="ECO:0000259" key="1">
    <source>
        <dbReference type="Pfam" id="PF11638"/>
    </source>
</evidence>
<protein>
    <submittedName>
        <fullName evidence="2">Chromosomal replication initiator protein DnaA</fullName>
    </submittedName>
</protein>
<dbReference type="InterPro" id="IPR024633">
    <property type="entry name" value="DnaA_N_dom"/>
</dbReference>
<dbReference type="Gene3D" id="3.30.300.180">
    <property type="match status" value="1"/>
</dbReference>
<dbReference type="Proteomes" id="UP000319613">
    <property type="component" value="Unassembled WGS sequence"/>
</dbReference>
<sequence>MTNQQLWQAILGNLEVSLSKANFTTWFKNTAILEKNDDHIIVSVPNGFTKEWLQNKYNIEIAKALKMIAPEIKEVKYQEI</sequence>
<feature type="domain" description="DnaA N-terminal" evidence="1">
    <location>
        <begin position="4"/>
        <end position="66"/>
    </location>
</feature>